<proteinExistence type="predicted"/>
<evidence type="ECO:0000256" key="1">
    <source>
        <dbReference type="SAM" id="MobiDB-lite"/>
    </source>
</evidence>
<accession>A0A060SGA8</accession>
<dbReference type="STRING" id="5643.A0A060SGA8"/>
<evidence type="ECO:0000313" key="3">
    <source>
        <dbReference type="Proteomes" id="UP000029665"/>
    </source>
</evidence>
<dbReference type="Proteomes" id="UP000029665">
    <property type="component" value="Unassembled WGS sequence"/>
</dbReference>
<feature type="compositionally biased region" description="Low complexity" evidence="1">
    <location>
        <begin position="87"/>
        <end position="97"/>
    </location>
</feature>
<reference evidence="2" key="1">
    <citation type="submission" date="2014-01" db="EMBL/GenBank/DDBJ databases">
        <title>The genome of the white-rot fungus Pycnoporus cinnabarinus: a basidiomycete model with a versatile arsenal for lignocellulosic biomass breakdown.</title>
        <authorList>
            <person name="Levasseur A."/>
            <person name="Lomascolo A."/>
            <person name="Ruiz-Duenas F.J."/>
            <person name="Uzan E."/>
            <person name="Piumi F."/>
            <person name="Kues U."/>
            <person name="Ram A.F.J."/>
            <person name="Murat C."/>
            <person name="Haon M."/>
            <person name="Benoit I."/>
            <person name="Arfi Y."/>
            <person name="Chevret D."/>
            <person name="Drula E."/>
            <person name="Kwon M.J."/>
            <person name="Gouret P."/>
            <person name="Lesage-Meessen L."/>
            <person name="Lombard V."/>
            <person name="Mariette J."/>
            <person name="Noirot C."/>
            <person name="Park J."/>
            <person name="Patyshakuliyeva A."/>
            <person name="Wieneger R.A.B."/>
            <person name="Wosten H.A.B."/>
            <person name="Martin F."/>
            <person name="Coutinho P.M."/>
            <person name="de Vries R."/>
            <person name="Martinez A.T."/>
            <person name="Klopp C."/>
            <person name="Pontarotti P."/>
            <person name="Henrissat B."/>
            <person name="Record E."/>
        </authorList>
    </citation>
    <scope>NUCLEOTIDE SEQUENCE [LARGE SCALE GENOMIC DNA]</scope>
    <source>
        <strain evidence="2">BRFM137</strain>
    </source>
</reference>
<dbReference type="AlphaFoldDB" id="A0A060SGA8"/>
<dbReference type="OrthoDB" id="1112565at2759"/>
<feature type="region of interest" description="Disordered" evidence="1">
    <location>
        <begin position="77"/>
        <end position="126"/>
    </location>
</feature>
<sequence>MAQLLAPAPPGSERISQILPTVKCSNCNRPVRIADLGEHDPQLAALRRRLAPDQAAESRECSPGTSPATYVLCLPGSAPPAKSRSVATTTAADATAARPVHSVVSKRSQQPKPSRPRTEPPRVGFA</sequence>
<comment type="caution">
    <text evidence="2">The sequence shown here is derived from an EMBL/GenBank/DDBJ whole genome shotgun (WGS) entry which is preliminary data.</text>
</comment>
<keyword evidence="3" id="KW-1185">Reference proteome</keyword>
<gene>
    <name evidence="2" type="ORF">BN946_scf185014.g22</name>
</gene>
<dbReference type="EMBL" id="CCBP010000122">
    <property type="protein sequence ID" value="CDO73552.1"/>
    <property type="molecule type" value="Genomic_DNA"/>
</dbReference>
<dbReference type="HOGENOM" id="CLU_1982691_0_0_1"/>
<evidence type="ECO:0000313" key="2">
    <source>
        <dbReference type="EMBL" id="CDO73552.1"/>
    </source>
</evidence>
<name>A0A060SGA8_PYCCI</name>
<organism evidence="2 3">
    <name type="scientific">Pycnoporus cinnabarinus</name>
    <name type="common">Cinnabar-red polypore</name>
    <name type="synonym">Trametes cinnabarina</name>
    <dbReference type="NCBI Taxonomy" id="5643"/>
    <lineage>
        <taxon>Eukaryota</taxon>
        <taxon>Fungi</taxon>
        <taxon>Dikarya</taxon>
        <taxon>Basidiomycota</taxon>
        <taxon>Agaricomycotina</taxon>
        <taxon>Agaricomycetes</taxon>
        <taxon>Polyporales</taxon>
        <taxon>Polyporaceae</taxon>
        <taxon>Trametes</taxon>
    </lineage>
</organism>
<protein>
    <submittedName>
        <fullName evidence="2">Uncharacterized protein</fullName>
    </submittedName>
</protein>